<dbReference type="PANTHER" id="PTHR43534:SF1">
    <property type="entry name" value="4FE-4S CLUSTER CONTAINING PARA FAMILY ATPASE PROTEIN"/>
    <property type="match status" value="1"/>
</dbReference>
<dbReference type="InterPro" id="IPR002586">
    <property type="entry name" value="CobQ/CobB/MinD/ParA_Nub-bd_dom"/>
</dbReference>
<sequence>MKKIAIISGKGGVGKTSLIASLVSLAQKDPEFNVITLDCDVDAPNLALILPPKPEEDILTHDTFTTKKARFLEEKCVNCKQCYDEHFCEFNALDWDESNNIPIINYLACEGCGACKVL</sequence>
<dbReference type="PROSITE" id="PS51379">
    <property type="entry name" value="4FE4S_FER_2"/>
    <property type="match status" value="1"/>
</dbReference>
<dbReference type="InterPro" id="IPR027417">
    <property type="entry name" value="P-loop_NTPase"/>
</dbReference>
<evidence type="ECO:0000259" key="1">
    <source>
        <dbReference type="PROSITE" id="PS51379"/>
    </source>
</evidence>
<dbReference type="EMBL" id="BARW01033543">
    <property type="protein sequence ID" value="GAJ10887.1"/>
    <property type="molecule type" value="Genomic_DNA"/>
</dbReference>
<dbReference type="PANTHER" id="PTHR43534">
    <property type="entry name" value="MIND SUPERFAMILY P-LOOP ATPASE CONTAINING AN INSERTED FERREDOXIN DOMAIN"/>
    <property type="match status" value="1"/>
</dbReference>
<feature type="domain" description="4Fe-4S ferredoxin-type" evidence="1">
    <location>
        <begin position="67"/>
        <end position="98"/>
    </location>
</feature>
<reference evidence="2" key="1">
    <citation type="journal article" date="2014" name="Front. Microbiol.">
        <title>High frequency of phylogenetically diverse reductive dehalogenase-homologous genes in deep subseafloor sedimentary metagenomes.</title>
        <authorList>
            <person name="Kawai M."/>
            <person name="Futagami T."/>
            <person name="Toyoda A."/>
            <person name="Takaki Y."/>
            <person name="Nishi S."/>
            <person name="Hori S."/>
            <person name="Arai W."/>
            <person name="Tsubouchi T."/>
            <person name="Morono Y."/>
            <person name="Uchiyama I."/>
            <person name="Ito T."/>
            <person name="Fujiyama A."/>
            <person name="Inagaki F."/>
            <person name="Takami H."/>
        </authorList>
    </citation>
    <scope>NUCLEOTIDE SEQUENCE</scope>
    <source>
        <strain evidence="2">Expedition CK06-06</strain>
    </source>
</reference>
<dbReference type="InterPro" id="IPR017896">
    <property type="entry name" value="4Fe4S_Fe-S-bd"/>
</dbReference>
<accession>X1V525</accession>
<feature type="non-terminal residue" evidence="2">
    <location>
        <position position="118"/>
    </location>
</feature>
<comment type="caution">
    <text evidence="2">The sequence shown here is derived from an EMBL/GenBank/DDBJ whole genome shotgun (WGS) entry which is preliminary data.</text>
</comment>
<dbReference type="Gene3D" id="3.40.50.300">
    <property type="entry name" value="P-loop containing nucleotide triphosphate hydrolases"/>
    <property type="match status" value="1"/>
</dbReference>
<dbReference type="AlphaFoldDB" id="X1V525"/>
<dbReference type="Gene3D" id="3.30.70.20">
    <property type="match status" value="1"/>
</dbReference>
<name>X1V525_9ZZZZ</name>
<gene>
    <name evidence="2" type="ORF">S12H4_52807</name>
</gene>
<proteinExistence type="predicted"/>
<organism evidence="2">
    <name type="scientific">marine sediment metagenome</name>
    <dbReference type="NCBI Taxonomy" id="412755"/>
    <lineage>
        <taxon>unclassified sequences</taxon>
        <taxon>metagenomes</taxon>
        <taxon>ecological metagenomes</taxon>
    </lineage>
</organism>
<evidence type="ECO:0000313" key="2">
    <source>
        <dbReference type="EMBL" id="GAJ10887.1"/>
    </source>
</evidence>
<protein>
    <recommendedName>
        <fullName evidence="1">4Fe-4S ferredoxin-type domain-containing protein</fullName>
    </recommendedName>
</protein>
<dbReference type="SUPFAM" id="SSF52540">
    <property type="entry name" value="P-loop containing nucleoside triphosphate hydrolases"/>
    <property type="match status" value="1"/>
</dbReference>
<dbReference type="SUPFAM" id="SSF54862">
    <property type="entry name" value="4Fe-4S ferredoxins"/>
    <property type="match status" value="1"/>
</dbReference>
<dbReference type="Pfam" id="PF01656">
    <property type="entry name" value="CbiA"/>
    <property type="match status" value="1"/>
</dbReference>